<feature type="domain" description="Peptidase M28" evidence="6">
    <location>
        <begin position="615"/>
        <end position="798"/>
    </location>
</feature>
<feature type="domain" description="Transferrin receptor-like dimerisation" evidence="5">
    <location>
        <begin position="874"/>
        <end position="999"/>
    </location>
</feature>
<evidence type="ECO:0000259" key="6">
    <source>
        <dbReference type="Pfam" id="PF04389"/>
    </source>
</evidence>
<feature type="compositionally biased region" description="Polar residues" evidence="2">
    <location>
        <begin position="65"/>
        <end position="74"/>
    </location>
</feature>
<keyword evidence="3" id="KW-0472">Membrane</keyword>
<evidence type="ECO:0000259" key="5">
    <source>
        <dbReference type="Pfam" id="PF04253"/>
    </source>
</evidence>
<dbReference type="Pfam" id="PF04253">
    <property type="entry name" value="TFR_dimer"/>
    <property type="match status" value="1"/>
</dbReference>
<keyword evidence="3" id="KW-1133">Transmembrane helix</keyword>
<feature type="compositionally biased region" description="Acidic residues" evidence="2">
    <location>
        <begin position="114"/>
        <end position="124"/>
    </location>
</feature>
<dbReference type="AlphaFoldDB" id="U7PY27"/>
<proteinExistence type="inferred from homology"/>
<dbReference type="InterPro" id="IPR036757">
    <property type="entry name" value="TFR-like_dimer_dom_sf"/>
</dbReference>
<evidence type="ECO:0000259" key="4">
    <source>
        <dbReference type="Pfam" id="PF02225"/>
    </source>
</evidence>
<dbReference type="FunFam" id="3.40.630.10:FF:000101">
    <property type="entry name" value="N-acetylated alpha-linked acidic dipeptidase like 1"/>
    <property type="match status" value="1"/>
</dbReference>
<dbReference type="SUPFAM" id="SSF47672">
    <property type="entry name" value="Transferrin receptor-like dimerisation domain"/>
    <property type="match status" value="1"/>
</dbReference>
<gene>
    <name evidence="7" type="ORF">HMPREF1624_03923</name>
</gene>
<dbReference type="InterPro" id="IPR007484">
    <property type="entry name" value="Peptidase_M28"/>
</dbReference>
<dbReference type="Gene3D" id="1.20.930.40">
    <property type="entry name" value="Transferrin receptor-like, dimerisation domain"/>
    <property type="match status" value="1"/>
</dbReference>
<dbReference type="GO" id="GO:0004180">
    <property type="term" value="F:carboxypeptidase activity"/>
    <property type="evidence" value="ECO:0007669"/>
    <property type="project" value="TreeGrafter"/>
</dbReference>
<dbReference type="InterPro" id="IPR003137">
    <property type="entry name" value="PA_domain"/>
</dbReference>
<evidence type="ECO:0000313" key="7">
    <source>
        <dbReference type="EMBL" id="ERT00549.1"/>
    </source>
</evidence>
<dbReference type="HOGENOM" id="CLU_005688_1_0_1"/>
<evidence type="ECO:0000256" key="1">
    <source>
        <dbReference type="ARBA" id="ARBA00005634"/>
    </source>
</evidence>
<reference evidence="8" key="1">
    <citation type="journal article" date="2014" name="Genome Announc.">
        <title>Genome sequence of the pathogenic fungus Sporothrix schenckii (ATCC 58251).</title>
        <authorList>
            <person name="Cuomo C.A."/>
            <person name="Rodriguez-Del Valle N."/>
            <person name="Perez-Sanchez L."/>
            <person name="Abouelleil A."/>
            <person name="Goldberg J."/>
            <person name="Young S."/>
            <person name="Zeng Q."/>
            <person name="Birren B.W."/>
        </authorList>
    </citation>
    <scope>NUCLEOTIDE SEQUENCE [LARGE SCALE GENOMIC DNA]</scope>
    <source>
        <strain evidence="8">ATCC 58251 / de Perez 2211183</strain>
    </source>
</reference>
<feature type="region of interest" description="Disordered" evidence="2">
    <location>
        <begin position="1"/>
        <end position="157"/>
    </location>
</feature>
<keyword evidence="3" id="KW-0812">Transmembrane</keyword>
<dbReference type="STRING" id="1391915.U7PY27"/>
<protein>
    <recommendedName>
        <fullName evidence="9">Glutamate carboxypeptidase</fullName>
    </recommendedName>
</protein>
<evidence type="ECO:0008006" key="9">
    <source>
        <dbReference type="Google" id="ProtNLM"/>
    </source>
</evidence>
<accession>U7PY27</accession>
<dbReference type="PANTHER" id="PTHR10404:SF71">
    <property type="entry name" value="CARBOXYPEPTIDASE TRE2, PUTATIVE (AFU_ORTHOLOGUE AFUA_3G10650)-RELATED"/>
    <property type="match status" value="1"/>
</dbReference>
<feature type="compositionally biased region" description="Basic and acidic residues" evidence="2">
    <location>
        <begin position="125"/>
        <end position="134"/>
    </location>
</feature>
<evidence type="ECO:0000313" key="8">
    <source>
        <dbReference type="Proteomes" id="UP000018087"/>
    </source>
</evidence>
<dbReference type="EMBL" id="KI440844">
    <property type="protein sequence ID" value="ERT00549.1"/>
    <property type="molecule type" value="Genomic_DNA"/>
</dbReference>
<feature type="domain" description="PA" evidence="4">
    <location>
        <begin position="416"/>
        <end position="504"/>
    </location>
</feature>
<sequence>MPSPAAADNGQHGPPIPTYDEAVSAHGNGGILPSPSNFDPLSPMGEAFYAPESESRSLLRRSHQRNGSTATNGSSRRRPRNGHTSSGGYRPPTVETDDENSTWSSSDEDHGGGDDSDDADDVDAEAAHVRREILELDMDDPLAANGSGSGSSRRRGGFSLSLPKWAWKWRLSMPRIRIQLPNGPSDVDENSRGGVGGVGGFASRFGRLAGFTRLSGTDANEETAGGQAGEAGGGGGTGAGRTRSWHGWRRPEWMQKINVAVAIVVFARLLAVFLILGFVYLLFMSDLFTSISRRLGSQVFDPESIRMHIQMTVNPGNMRDMAKHFTSYAHMAGTEGDFALAIDVKNLFQKHGLEDVTVDEYYVYLNYPRKDGRAVELLDGKGKATWSAKLEEEEVGSETAGHQTYVFHGLSKAGDVRGPLVYANYGSRDDFQKLKDMGINTKGAIALVRYYGTQSDRALKVKAAELAGFAGCLIYSDPADDGFKHGDVAPKGRYMPADGVQRGSVSLMSYVIGDVLTPGWESKKGLPRMSPDKSPGLVKIPSLPLAWRDAQVLLQHLKGRGQRVPSKDWEGGVPDIDEWWTGNGGGDSPDNGGMASPVVRLKNEQDEETEQPIWNVYGRILGIEQSAKKIIIGNHRDSWTFGATDPHSGTAVMLELVRIFGDLLERGWRPLRTIEFMSWDAEEYNLIGSTEYVERNLDLLRRDGLAYINLDTAVTGGEFHAAGSPVFSKLLSQVMKRVSDPHVNATLHDLWDQNGSSLEVLGAGSDYVAFQDLAGMSSLDLHFDGPGYPAHSSYDNFAWMDHVGDPGFVYHGLLAQLAGLMLIELCDRPIMPFDMVTYGSALERWVKELVTWLDSEVSKANKAAGADKSKQAKISTEPLQFAAQVVVNAMRDFERWDLKWESNVLAAGGWEAPGLGQQRAEYVSRMARFETDLLDLENGGGIPNRTQFKHVVFGPRLWSSYDGDLFPAVRDLVEAGEWDQANKTIAKIAQIFQTAAAHLIE</sequence>
<dbReference type="InterPro" id="IPR007365">
    <property type="entry name" value="TFR-like_dimer_dom"/>
</dbReference>
<dbReference type="CDD" id="cd02121">
    <property type="entry name" value="PA_GCPII_like"/>
    <property type="match status" value="1"/>
</dbReference>
<name>U7PY27_SPOS1</name>
<dbReference type="OrthoDB" id="5841748at2759"/>
<dbReference type="InterPro" id="IPR046450">
    <property type="entry name" value="PA_dom_sf"/>
</dbReference>
<feature type="compositionally biased region" description="Gly residues" evidence="2">
    <location>
        <begin position="226"/>
        <end position="239"/>
    </location>
</feature>
<dbReference type="Pfam" id="PF04389">
    <property type="entry name" value="Peptidase_M28"/>
    <property type="match status" value="1"/>
</dbReference>
<feature type="transmembrane region" description="Helical" evidence="3">
    <location>
        <begin position="259"/>
        <end position="283"/>
    </location>
</feature>
<dbReference type="Gene3D" id="3.40.630.10">
    <property type="entry name" value="Zn peptidases"/>
    <property type="match status" value="1"/>
</dbReference>
<dbReference type="InterPro" id="IPR039373">
    <property type="entry name" value="Peptidase_M28B"/>
</dbReference>
<organism evidence="7 8">
    <name type="scientific">Sporothrix schenckii (strain ATCC 58251 / de Perez 2211183)</name>
    <name type="common">Rose-picker's disease fungus</name>
    <dbReference type="NCBI Taxonomy" id="1391915"/>
    <lineage>
        <taxon>Eukaryota</taxon>
        <taxon>Fungi</taxon>
        <taxon>Dikarya</taxon>
        <taxon>Ascomycota</taxon>
        <taxon>Pezizomycotina</taxon>
        <taxon>Sordariomycetes</taxon>
        <taxon>Sordariomycetidae</taxon>
        <taxon>Ophiostomatales</taxon>
        <taxon>Ophiostomataceae</taxon>
        <taxon>Sporothrix</taxon>
    </lineage>
</organism>
<dbReference type="PANTHER" id="PTHR10404">
    <property type="entry name" value="N-ACETYLATED-ALPHA-LINKED ACIDIC DIPEPTIDASE"/>
    <property type="match status" value="1"/>
</dbReference>
<comment type="similarity">
    <text evidence="1">Belongs to the peptidase M28 family. M28B subfamily.</text>
</comment>
<dbReference type="Gene3D" id="3.50.30.30">
    <property type="match status" value="1"/>
</dbReference>
<keyword evidence="8" id="KW-1185">Reference proteome</keyword>
<dbReference type="SUPFAM" id="SSF53187">
    <property type="entry name" value="Zn-dependent exopeptidases"/>
    <property type="match status" value="1"/>
</dbReference>
<dbReference type="CDD" id="cd08022">
    <property type="entry name" value="M28_PSMA_like"/>
    <property type="match status" value="1"/>
</dbReference>
<feature type="region of interest" description="Disordered" evidence="2">
    <location>
        <begin position="218"/>
        <end position="243"/>
    </location>
</feature>
<evidence type="ECO:0000256" key="3">
    <source>
        <dbReference type="SAM" id="Phobius"/>
    </source>
</evidence>
<evidence type="ECO:0000256" key="2">
    <source>
        <dbReference type="SAM" id="MobiDB-lite"/>
    </source>
</evidence>
<dbReference type="Pfam" id="PF02225">
    <property type="entry name" value="PA"/>
    <property type="match status" value="1"/>
</dbReference>
<dbReference type="Proteomes" id="UP000018087">
    <property type="component" value="Unassembled WGS sequence"/>
</dbReference>
<dbReference type="SUPFAM" id="SSF52025">
    <property type="entry name" value="PA domain"/>
    <property type="match status" value="1"/>
</dbReference>
<dbReference type="eggNOG" id="KOG2195">
    <property type="taxonomic scope" value="Eukaryota"/>
</dbReference>